<accession>A0AA38PBK1</accession>
<feature type="compositionally biased region" description="Polar residues" evidence="1">
    <location>
        <begin position="119"/>
        <end position="130"/>
    </location>
</feature>
<dbReference type="AlphaFoldDB" id="A0AA38PBK1"/>
<feature type="non-terminal residue" evidence="2">
    <location>
        <position position="461"/>
    </location>
</feature>
<protein>
    <submittedName>
        <fullName evidence="2">Uncharacterized protein</fullName>
    </submittedName>
</protein>
<feature type="compositionally biased region" description="Low complexity" evidence="1">
    <location>
        <begin position="64"/>
        <end position="78"/>
    </location>
</feature>
<gene>
    <name evidence="2" type="ORF">F5878DRAFT_659878</name>
</gene>
<evidence type="ECO:0000256" key="1">
    <source>
        <dbReference type="SAM" id="MobiDB-lite"/>
    </source>
</evidence>
<comment type="caution">
    <text evidence="2">The sequence shown here is derived from an EMBL/GenBank/DDBJ whole genome shotgun (WGS) entry which is preliminary data.</text>
</comment>
<name>A0AA38PBK1_9AGAR</name>
<sequence>MTLMKKSTQKSDTGIGLGPRPALPPSSMTPGGSRVQKEEVDLTADAVVRTRAQSRNFAKILNPSGSRSARLKSLSSPASPSPSPHKPSRTTTISDGDPDPGEGGALKHALPGDDPALSPLSSVSTLTQGLQDKGKGVQKDPPPPSSRQRSETIVSNESLDLYPRILSERSFVTARDEPLSASCLKLHPIFDPLDLNNDPLKPFGVESGGLIPGHDLESTDMLRDAVIRWTYPTITEFPFGMYECLRDFAAKLPELSITEADFEKVGGREDPTSQANWALSRPHLNSLTHAALGLNQVLRALEKFRDLSIKRYFILDPQFRFVQMLEGPKDLDILIAAVESLKIRGRQAYTRVNDLFRLIKFELGIAQTDSENDSEAGGTAFSTVSEVRDQFGMDSGLVELGKLLMRPEYARASIRANLTPQAIFERFENPSQPVPIFITPGTTLYFQSPYLSSLSRKYKLI</sequence>
<organism evidence="2 3">
    <name type="scientific">Lentinula raphanica</name>
    <dbReference type="NCBI Taxonomy" id="153919"/>
    <lineage>
        <taxon>Eukaryota</taxon>
        <taxon>Fungi</taxon>
        <taxon>Dikarya</taxon>
        <taxon>Basidiomycota</taxon>
        <taxon>Agaricomycotina</taxon>
        <taxon>Agaricomycetes</taxon>
        <taxon>Agaricomycetidae</taxon>
        <taxon>Agaricales</taxon>
        <taxon>Marasmiineae</taxon>
        <taxon>Omphalotaceae</taxon>
        <taxon>Lentinula</taxon>
    </lineage>
</organism>
<proteinExistence type="predicted"/>
<evidence type="ECO:0000313" key="3">
    <source>
        <dbReference type="Proteomes" id="UP001163846"/>
    </source>
</evidence>
<feature type="region of interest" description="Disordered" evidence="1">
    <location>
        <begin position="1"/>
        <end position="41"/>
    </location>
</feature>
<dbReference type="Proteomes" id="UP001163846">
    <property type="component" value="Unassembled WGS sequence"/>
</dbReference>
<keyword evidence="3" id="KW-1185">Reference proteome</keyword>
<reference evidence="2" key="1">
    <citation type="submission" date="2022-08" db="EMBL/GenBank/DDBJ databases">
        <authorList>
            <consortium name="DOE Joint Genome Institute"/>
            <person name="Min B."/>
            <person name="Riley R."/>
            <person name="Sierra-Patev S."/>
            <person name="Naranjo-Ortiz M."/>
            <person name="Looney B."/>
            <person name="Konkel Z."/>
            <person name="Slot J.C."/>
            <person name="Sakamoto Y."/>
            <person name="Steenwyk J.L."/>
            <person name="Rokas A."/>
            <person name="Carro J."/>
            <person name="Camarero S."/>
            <person name="Ferreira P."/>
            <person name="Molpeceres G."/>
            <person name="Ruiz-Duenas F.J."/>
            <person name="Serrano A."/>
            <person name="Henrissat B."/>
            <person name="Drula E."/>
            <person name="Hughes K.W."/>
            <person name="Mata J.L."/>
            <person name="Ishikawa N.K."/>
            <person name="Vargas-Isla R."/>
            <person name="Ushijima S."/>
            <person name="Smith C.A."/>
            <person name="Ahrendt S."/>
            <person name="Andreopoulos W."/>
            <person name="He G."/>
            <person name="Labutti K."/>
            <person name="Lipzen A."/>
            <person name="Ng V."/>
            <person name="Sandor L."/>
            <person name="Barry K."/>
            <person name="Martinez A.T."/>
            <person name="Xiao Y."/>
            <person name="Gibbons J.G."/>
            <person name="Terashima K."/>
            <person name="Hibbett D.S."/>
            <person name="Grigoriev I.V."/>
        </authorList>
    </citation>
    <scope>NUCLEOTIDE SEQUENCE</scope>
    <source>
        <strain evidence="2">TFB9207</strain>
    </source>
</reference>
<feature type="region of interest" description="Disordered" evidence="1">
    <location>
        <begin position="53"/>
        <end position="153"/>
    </location>
</feature>
<dbReference type="EMBL" id="MU806104">
    <property type="protein sequence ID" value="KAJ3839883.1"/>
    <property type="molecule type" value="Genomic_DNA"/>
</dbReference>
<evidence type="ECO:0000313" key="2">
    <source>
        <dbReference type="EMBL" id="KAJ3839883.1"/>
    </source>
</evidence>